<dbReference type="EMBL" id="AYXG01000214">
    <property type="protein sequence ID" value="EWC59214.1"/>
    <property type="molecule type" value="Genomic_DNA"/>
</dbReference>
<dbReference type="PANTHER" id="PTHR12526:SF638">
    <property type="entry name" value="SPORE COAT PROTEIN SA"/>
    <property type="match status" value="1"/>
</dbReference>
<feature type="domain" description="Glycosyltransferase subfamily 4-like N-terminal" evidence="3">
    <location>
        <begin position="16"/>
        <end position="180"/>
    </location>
</feature>
<accession>W7IYV6</accession>
<dbReference type="SUPFAM" id="SSF53756">
    <property type="entry name" value="UDP-Glycosyltransferase/glycogen phosphorylase"/>
    <property type="match status" value="1"/>
</dbReference>
<keyword evidence="2 4" id="KW-0808">Transferase</keyword>
<dbReference type="STRING" id="909613.UO65_5494"/>
<evidence type="ECO:0000313" key="4">
    <source>
        <dbReference type="EMBL" id="EWC59214.1"/>
    </source>
</evidence>
<proteinExistence type="predicted"/>
<dbReference type="Gene3D" id="3.40.50.2000">
    <property type="entry name" value="Glycogen Phosphorylase B"/>
    <property type="match status" value="2"/>
</dbReference>
<dbReference type="Pfam" id="PF13692">
    <property type="entry name" value="Glyco_trans_1_4"/>
    <property type="match status" value="1"/>
</dbReference>
<keyword evidence="1" id="KW-0328">Glycosyltransferase</keyword>
<name>W7IYV6_9PSEU</name>
<dbReference type="PANTHER" id="PTHR12526">
    <property type="entry name" value="GLYCOSYLTRANSFERASE"/>
    <property type="match status" value="1"/>
</dbReference>
<dbReference type="eggNOG" id="COG0438">
    <property type="taxonomic scope" value="Bacteria"/>
</dbReference>
<evidence type="ECO:0000259" key="3">
    <source>
        <dbReference type="Pfam" id="PF13439"/>
    </source>
</evidence>
<reference evidence="4 5" key="1">
    <citation type="journal article" date="2014" name="Genome Announc.">
        <title>Draft Genome Sequence of the Antitrypanosomally Active Sponge-Associated Bacterium Actinokineospora sp. Strain EG49.</title>
        <authorList>
            <person name="Harjes J."/>
            <person name="Ryu T."/>
            <person name="Abdelmohsen U.R."/>
            <person name="Moitinho-Silva L."/>
            <person name="Horn H."/>
            <person name="Ravasi T."/>
            <person name="Hentschel U."/>
        </authorList>
    </citation>
    <scope>NUCLEOTIDE SEQUENCE [LARGE SCALE GENOMIC DNA]</scope>
    <source>
        <strain evidence="4 5">EG49</strain>
    </source>
</reference>
<dbReference type="AlphaFoldDB" id="W7IYV6"/>
<keyword evidence="5" id="KW-1185">Reference proteome</keyword>
<dbReference type="InterPro" id="IPR028098">
    <property type="entry name" value="Glyco_trans_4-like_N"/>
</dbReference>
<sequence length="385" mass="41733">MTRRLRVAHLLTQDRGGPVDVTLDLAAALLATGEADVRVFGPPPARGTDVIAGHHEAVDLPRKGDLAAGLRVRDALLAWQPDVVHAQDRRAGLVAASLRRRLPVAHTYHGVPDDVGEPWFRRQSGALGPSAYTRVVLTADSALTRALDRTVVPSPTMARFLRDRLRVPAERITHIDNCVRLPESSPPTDPVRRLVFAGLLVERKGLLDLLEALATPGTMPAGATLTVVGDGPQRQTAQRRARRRDLAGRVQFLGFRADVPRLLREHDALVQPSRMEQQPLVVAAAMAAGKPVLATDTGGVADMLAVPGAVSYLAEPGNVADLARVLRALFADSDPGRTGRLLAARARERFAPEVCADRHLALYGELLRSREDRGQPVPVRERERS</sequence>
<evidence type="ECO:0000256" key="1">
    <source>
        <dbReference type="ARBA" id="ARBA00022676"/>
    </source>
</evidence>
<dbReference type="Proteomes" id="UP000019277">
    <property type="component" value="Unassembled WGS sequence"/>
</dbReference>
<organism evidence="4 5">
    <name type="scientific">Actinokineospora spheciospongiae</name>
    <dbReference type="NCBI Taxonomy" id="909613"/>
    <lineage>
        <taxon>Bacteria</taxon>
        <taxon>Bacillati</taxon>
        <taxon>Actinomycetota</taxon>
        <taxon>Actinomycetes</taxon>
        <taxon>Pseudonocardiales</taxon>
        <taxon>Pseudonocardiaceae</taxon>
        <taxon>Actinokineospora</taxon>
    </lineage>
</organism>
<evidence type="ECO:0000313" key="5">
    <source>
        <dbReference type="Proteomes" id="UP000019277"/>
    </source>
</evidence>
<dbReference type="RefSeq" id="WP_233427861.1">
    <property type="nucleotide sequence ID" value="NZ_AYXG01000214.1"/>
</dbReference>
<dbReference type="GO" id="GO:0016757">
    <property type="term" value="F:glycosyltransferase activity"/>
    <property type="evidence" value="ECO:0007669"/>
    <property type="project" value="UniProtKB-KW"/>
</dbReference>
<dbReference type="CDD" id="cd03801">
    <property type="entry name" value="GT4_PimA-like"/>
    <property type="match status" value="1"/>
</dbReference>
<gene>
    <name evidence="4" type="ORF">UO65_5494</name>
</gene>
<evidence type="ECO:0000256" key="2">
    <source>
        <dbReference type="ARBA" id="ARBA00022679"/>
    </source>
</evidence>
<comment type="caution">
    <text evidence="4">The sequence shown here is derived from an EMBL/GenBank/DDBJ whole genome shotgun (WGS) entry which is preliminary data.</text>
</comment>
<protein>
    <submittedName>
        <fullName evidence="4">Glycosyl transferase, group 1</fullName>
    </submittedName>
</protein>
<dbReference type="Pfam" id="PF13439">
    <property type="entry name" value="Glyco_transf_4"/>
    <property type="match status" value="1"/>
</dbReference>